<feature type="region of interest" description="Disordered" evidence="1">
    <location>
        <begin position="147"/>
        <end position="174"/>
    </location>
</feature>
<evidence type="ECO:0000256" key="1">
    <source>
        <dbReference type="SAM" id="MobiDB-lite"/>
    </source>
</evidence>
<organism evidence="3 4">
    <name type="scientific">Hevea brasiliensis</name>
    <name type="common">Para rubber tree</name>
    <name type="synonym">Siphonia brasiliensis</name>
    <dbReference type="NCBI Taxonomy" id="3981"/>
    <lineage>
        <taxon>Eukaryota</taxon>
        <taxon>Viridiplantae</taxon>
        <taxon>Streptophyta</taxon>
        <taxon>Embryophyta</taxon>
        <taxon>Tracheophyta</taxon>
        <taxon>Spermatophyta</taxon>
        <taxon>Magnoliopsida</taxon>
        <taxon>eudicotyledons</taxon>
        <taxon>Gunneridae</taxon>
        <taxon>Pentapetalae</taxon>
        <taxon>rosids</taxon>
        <taxon>fabids</taxon>
        <taxon>Malpighiales</taxon>
        <taxon>Euphorbiaceae</taxon>
        <taxon>Crotonoideae</taxon>
        <taxon>Micrandreae</taxon>
        <taxon>Hevea</taxon>
    </lineage>
</organism>
<dbReference type="InterPro" id="IPR005162">
    <property type="entry name" value="Retrotrans_gag_dom"/>
</dbReference>
<evidence type="ECO:0000313" key="4">
    <source>
        <dbReference type="Proteomes" id="UP000467840"/>
    </source>
</evidence>
<protein>
    <recommendedName>
        <fullName evidence="2">Retrotransposon gag domain-containing protein</fullName>
    </recommendedName>
</protein>
<dbReference type="Proteomes" id="UP000467840">
    <property type="component" value="Unassembled WGS sequence"/>
</dbReference>
<sequence length="174" mass="20573">MVWWRRRLLDIERGTCTISTWDDFKKELKKQFYPENAAHEARAKLRRLSHKGNIREYVKEFMETLLRSRTTQTRKLSLPSLMACRIGQGAKGIQVQERRGTREAPAMAEMEAIDRTSRRKGTTRFRRKTKVCNALLFRAFCDGPHRARECPKKSRLSALIEEREEDPRPKERQP</sequence>
<evidence type="ECO:0000313" key="3">
    <source>
        <dbReference type="EMBL" id="KAF2282309.1"/>
    </source>
</evidence>
<gene>
    <name evidence="3" type="ORF">GH714_044060</name>
</gene>
<feature type="domain" description="Retrotransposon gag" evidence="2">
    <location>
        <begin position="3"/>
        <end position="70"/>
    </location>
</feature>
<accession>A0A6A6K4K2</accession>
<dbReference type="Pfam" id="PF03732">
    <property type="entry name" value="Retrotrans_gag"/>
    <property type="match status" value="1"/>
</dbReference>
<reference evidence="3 4" key="1">
    <citation type="journal article" date="2020" name="Mol. Plant">
        <title>The Chromosome-Based Rubber Tree Genome Provides New Insights into Spurge Genome Evolution and Rubber Biosynthesis.</title>
        <authorList>
            <person name="Liu J."/>
            <person name="Shi C."/>
            <person name="Shi C.C."/>
            <person name="Li W."/>
            <person name="Zhang Q.J."/>
            <person name="Zhang Y."/>
            <person name="Li K."/>
            <person name="Lu H.F."/>
            <person name="Shi C."/>
            <person name="Zhu S.T."/>
            <person name="Xiao Z.Y."/>
            <person name="Nan H."/>
            <person name="Yue Y."/>
            <person name="Zhu X.G."/>
            <person name="Wu Y."/>
            <person name="Hong X.N."/>
            <person name="Fan G.Y."/>
            <person name="Tong Y."/>
            <person name="Zhang D."/>
            <person name="Mao C.L."/>
            <person name="Liu Y.L."/>
            <person name="Hao S.J."/>
            <person name="Liu W.Q."/>
            <person name="Lv M.Q."/>
            <person name="Zhang H.B."/>
            <person name="Liu Y."/>
            <person name="Hu-Tang G.R."/>
            <person name="Wang J.P."/>
            <person name="Wang J.H."/>
            <person name="Sun Y.H."/>
            <person name="Ni S.B."/>
            <person name="Chen W.B."/>
            <person name="Zhang X.C."/>
            <person name="Jiao Y.N."/>
            <person name="Eichler E.E."/>
            <person name="Li G.H."/>
            <person name="Liu X."/>
            <person name="Gao L.Z."/>
        </authorList>
    </citation>
    <scope>NUCLEOTIDE SEQUENCE [LARGE SCALE GENOMIC DNA]</scope>
    <source>
        <strain evidence="4">cv. GT1</strain>
        <tissue evidence="3">Leaf</tissue>
    </source>
</reference>
<feature type="compositionally biased region" description="Basic and acidic residues" evidence="1">
    <location>
        <begin position="165"/>
        <end position="174"/>
    </location>
</feature>
<dbReference type="AlphaFoldDB" id="A0A6A6K4K2"/>
<evidence type="ECO:0000259" key="2">
    <source>
        <dbReference type="Pfam" id="PF03732"/>
    </source>
</evidence>
<proteinExistence type="predicted"/>
<name>A0A6A6K4K2_HEVBR</name>
<keyword evidence="4" id="KW-1185">Reference proteome</keyword>
<comment type="caution">
    <text evidence="3">The sequence shown here is derived from an EMBL/GenBank/DDBJ whole genome shotgun (WGS) entry which is preliminary data.</text>
</comment>
<dbReference type="EMBL" id="JAAGAX010000373">
    <property type="protein sequence ID" value="KAF2282309.1"/>
    <property type="molecule type" value="Genomic_DNA"/>
</dbReference>